<keyword evidence="5" id="KW-0106">Calcium</keyword>
<dbReference type="CDD" id="cd16029">
    <property type="entry name" value="4-S"/>
    <property type="match status" value="1"/>
</dbReference>
<keyword evidence="3" id="KW-0479">Metal-binding</keyword>
<dbReference type="Pfam" id="PF00884">
    <property type="entry name" value="Sulfatase"/>
    <property type="match status" value="1"/>
</dbReference>
<feature type="compositionally biased region" description="Acidic residues" evidence="7">
    <location>
        <begin position="500"/>
        <end position="510"/>
    </location>
</feature>
<feature type="domain" description="Sulfatase N-terminal" evidence="9">
    <location>
        <begin position="25"/>
        <end position="347"/>
    </location>
</feature>
<gene>
    <name evidence="10" type="ORF">X975_03348</name>
</gene>
<keyword evidence="6" id="KW-0325">Glycoprotein</keyword>
<dbReference type="AlphaFoldDB" id="A0A087UZK3"/>
<reference evidence="10 11" key="1">
    <citation type="submission" date="2013-11" db="EMBL/GenBank/DDBJ databases">
        <title>Genome sequencing of Stegodyphus mimosarum.</title>
        <authorList>
            <person name="Bechsgaard J."/>
        </authorList>
    </citation>
    <scope>NUCLEOTIDE SEQUENCE [LARGE SCALE GENOMIC DNA]</scope>
</reference>
<evidence type="ECO:0000256" key="2">
    <source>
        <dbReference type="ARBA" id="ARBA00008779"/>
    </source>
</evidence>
<dbReference type="STRING" id="407821.A0A087UZK3"/>
<dbReference type="OrthoDB" id="103349at2759"/>
<evidence type="ECO:0000256" key="7">
    <source>
        <dbReference type="SAM" id="MobiDB-lite"/>
    </source>
</evidence>
<dbReference type="PANTHER" id="PTHR10342:SF273">
    <property type="entry name" value="RE14504P"/>
    <property type="match status" value="1"/>
</dbReference>
<feature type="chain" id="PRO_5001831032" evidence="8">
    <location>
        <begin position="23"/>
        <end position="633"/>
    </location>
</feature>
<feature type="signal peptide" evidence="8">
    <location>
        <begin position="1"/>
        <end position="22"/>
    </location>
</feature>
<evidence type="ECO:0000256" key="3">
    <source>
        <dbReference type="ARBA" id="ARBA00022723"/>
    </source>
</evidence>
<dbReference type="PROSITE" id="PS00149">
    <property type="entry name" value="SULFATASE_2"/>
    <property type="match status" value="1"/>
</dbReference>
<evidence type="ECO:0000256" key="8">
    <source>
        <dbReference type="SAM" id="SignalP"/>
    </source>
</evidence>
<dbReference type="PROSITE" id="PS00523">
    <property type="entry name" value="SULFATASE_1"/>
    <property type="match status" value="1"/>
</dbReference>
<dbReference type="OMA" id="HITHEGR"/>
<organism evidence="10 11">
    <name type="scientific">Stegodyphus mimosarum</name>
    <name type="common">African social velvet spider</name>
    <dbReference type="NCBI Taxonomy" id="407821"/>
    <lineage>
        <taxon>Eukaryota</taxon>
        <taxon>Metazoa</taxon>
        <taxon>Ecdysozoa</taxon>
        <taxon>Arthropoda</taxon>
        <taxon>Chelicerata</taxon>
        <taxon>Arachnida</taxon>
        <taxon>Araneae</taxon>
        <taxon>Araneomorphae</taxon>
        <taxon>Entelegynae</taxon>
        <taxon>Eresoidea</taxon>
        <taxon>Eresidae</taxon>
        <taxon>Stegodyphus</taxon>
    </lineage>
</organism>
<comment type="cofactor">
    <cofactor evidence="1">
        <name>Ca(2+)</name>
        <dbReference type="ChEBI" id="CHEBI:29108"/>
    </cofactor>
</comment>
<evidence type="ECO:0000259" key="9">
    <source>
        <dbReference type="Pfam" id="PF00884"/>
    </source>
</evidence>
<dbReference type="InterPro" id="IPR017850">
    <property type="entry name" value="Alkaline_phosphatase_core_sf"/>
</dbReference>
<protein>
    <submittedName>
        <fullName evidence="10">Arylsulfatase B</fullName>
    </submittedName>
</protein>
<comment type="similarity">
    <text evidence="2">Belongs to the sulfatase family.</text>
</comment>
<dbReference type="Proteomes" id="UP000054359">
    <property type="component" value="Unassembled WGS sequence"/>
</dbReference>
<keyword evidence="11" id="KW-1185">Reference proteome</keyword>
<evidence type="ECO:0000313" key="10">
    <source>
        <dbReference type="EMBL" id="KFM82792.1"/>
    </source>
</evidence>
<evidence type="ECO:0000256" key="1">
    <source>
        <dbReference type="ARBA" id="ARBA00001913"/>
    </source>
</evidence>
<evidence type="ECO:0000256" key="6">
    <source>
        <dbReference type="ARBA" id="ARBA00023180"/>
    </source>
</evidence>
<dbReference type="Gene3D" id="3.40.720.10">
    <property type="entry name" value="Alkaline Phosphatase, subunit A"/>
    <property type="match status" value="1"/>
</dbReference>
<dbReference type="Gene3D" id="3.30.1120.10">
    <property type="match status" value="1"/>
</dbReference>
<dbReference type="InterPro" id="IPR024607">
    <property type="entry name" value="Sulfatase_CS"/>
</dbReference>
<accession>A0A087UZK3</accession>
<dbReference type="PANTHER" id="PTHR10342">
    <property type="entry name" value="ARYLSULFATASE"/>
    <property type="match status" value="1"/>
</dbReference>
<keyword evidence="8" id="KW-0732">Signal</keyword>
<proteinExistence type="inferred from homology"/>
<dbReference type="GO" id="GO:0046872">
    <property type="term" value="F:metal ion binding"/>
    <property type="evidence" value="ECO:0007669"/>
    <property type="project" value="UniProtKB-KW"/>
</dbReference>
<evidence type="ECO:0000256" key="4">
    <source>
        <dbReference type="ARBA" id="ARBA00022801"/>
    </source>
</evidence>
<feature type="region of interest" description="Disordered" evidence="7">
    <location>
        <begin position="481"/>
        <end position="516"/>
    </location>
</feature>
<dbReference type="InterPro" id="IPR000917">
    <property type="entry name" value="Sulfatase_N"/>
</dbReference>
<evidence type="ECO:0000256" key="5">
    <source>
        <dbReference type="ARBA" id="ARBA00022837"/>
    </source>
</evidence>
<evidence type="ECO:0000313" key="11">
    <source>
        <dbReference type="Proteomes" id="UP000054359"/>
    </source>
</evidence>
<feature type="non-terminal residue" evidence="10">
    <location>
        <position position="633"/>
    </location>
</feature>
<name>A0A087UZK3_STEMI</name>
<keyword evidence="4" id="KW-0378">Hydrolase</keyword>
<dbReference type="SUPFAM" id="SSF53649">
    <property type="entry name" value="Alkaline phosphatase-like"/>
    <property type="match status" value="1"/>
</dbReference>
<dbReference type="EMBL" id="KK122478">
    <property type="protein sequence ID" value="KFM82792.1"/>
    <property type="molecule type" value="Genomic_DNA"/>
</dbReference>
<dbReference type="InterPro" id="IPR047115">
    <property type="entry name" value="ARSB"/>
</dbReference>
<sequence>MQKLMKLSTLFLLILLVQRICSKSPHIIFIIVDDLGWNDVSFHGSKQIPTPNIDTLAYNGVILNNYYVQPLCTPSRGTLMTGKYPIRLGLQHDVIYAEAPWGLSPSETILPQYLKQLGYATRGIGKWHLGYFHKDYLPINRGFDSFFGYWTGKGDFYTHTEEGEVACGLDFHEDNENVWDYTGQYATNVFTKKAGDIIRAHNSSKPLFLYLAHQAVHAGNSYAPLQAPPEYVEKFTHIKDADRRNFAGMVSSLDNSIGELFSELDKAHMLKDSVIIFTTDNGAAVEGIDQSTGSNWPLRGSKYNMWEGGIRGTAFVWSPLLEKTDGTVSTHMMHMSDWLPTLYSLAGGDVKNLRNIDGSDMWPTICCNTTSAREVILHNIDSEWKVEAIRKGKYKLLKGSVFNGNFDGWFDKEGKKKENIPFAESDIMVQRKIYKKFAQESKVRAIISKYQQSSVSRHSGSMTDSYCMMGDYNSVSCFSEDSGISDSDEDSGQDSGIFDSSEDSGSDISDDGISGKSNVISDDISILSNDQEISRSPLEIDCGVKPENASTNCKPMDSACLFNLEEDPCEYNNLAHSLPSVVKELEILLDMYRSYSVPIRNRPLDPAANPKYYGYAWVPWKSLSTRFHENCLH</sequence>
<dbReference type="GO" id="GO:0008484">
    <property type="term" value="F:sulfuric ester hydrolase activity"/>
    <property type="evidence" value="ECO:0007669"/>
    <property type="project" value="InterPro"/>
</dbReference>